<organism evidence="4 5">
    <name type="scientific">Diploptera punctata</name>
    <name type="common">Pacific beetle cockroach</name>
    <dbReference type="NCBI Taxonomy" id="6984"/>
    <lineage>
        <taxon>Eukaryota</taxon>
        <taxon>Metazoa</taxon>
        <taxon>Ecdysozoa</taxon>
        <taxon>Arthropoda</taxon>
        <taxon>Hexapoda</taxon>
        <taxon>Insecta</taxon>
        <taxon>Pterygota</taxon>
        <taxon>Neoptera</taxon>
        <taxon>Polyneoptera</taxon>
        <taxon>Dictyoptera</taxon>
        <taxon>Blattodea</taxon>
        <taxon>Blaberoidea</taxon>
        <taxon>Blaberidae</taxon>
        <taxon>Diplopterinae</taxon>
        <taxon>Diploptera</taxon>
    </lineage>
</organism>
<gene>
    <name evidence="4" type="ORF">L9F63_016817</name>
</gene>
<evidence type="ECO:0000256" key="2">
    <source>
        <dbReference type="ARBA" id="ARBA00022723"/>
    </source>
</evidence>
<evidence type="ECO:0000259" key="3">
    <source>
        <dbReference type="Pfam" id="PF13359"/>
    </source>
</evidence>
<dbReference type="Proteomes" id="UP001233999">
    <property type="component" value="Unassembled WGS sequence"/>
</dbReference>
<evidence type="ECO:0000313" key="5">
    <source>
        <dbReference type="Proteomes" id="UP001233999"/>
    </source>
</evidence>
<comment type="cofactor">
    <cofactor evidence="1">
        <name>a divalent metal cation</name>
        <dbReference type="ChEBI" id="CHEBI:60240"/>
    </cofactor>
</comment>
<reference evidence="4" key="2">
    <citation type="submission" date="2023-05" db="EMBL/GenBank/DDBJ databases">
        <authorList>
            <person name="Fouks B."/>
        </authorList>
    </citation>
    <scope>NUCLEOTIDE SEQUENCE</scope>
    <source>
        <strain evidence="4">Stay&amp;Tobe</strain>
        <tissue evidence="4">Testes</tissue>
    </source>
</reference>
<keyword evidence="2" id="KW-0479">Metal-binding</keyword>
<protein>
    <recommendedName>
        <fullName evidence="3">DDE Tnp4 domain-containing protein</fullName>
    </recommendedName>
</protein>
<evidence type="ECO:0000256" key="1">
    <source>
        <dbReference type="ARBA" id="ARBA00001968"/>
    </source>
</evidence>
<accession>A0AAD8A0V4</accession>
<reference evidence="4" key="1">
    <citation type="journal article" date="2023" name="IScience">
        <title>Live-bearing cockroach genome reveals convergent evolutionary mechanisms linked to viviparity in insects and beyond.</title>
        <authorList>
            <person name="Fouks B."/>
            <person name="Harrison M.C."/>
            <person name="Mikhailova A.A."/>
            <person name="Marchal E."/>
            <person name="English S."/>
            <person name="Carruthers M."/>
            <person name="Jennings E.C."/>
            <person name="Chiamaka E.L."/>
            <person name="Frigard R.A."/>
            <person name="Pippel M."/>
            <person name="Attardo G.M."/>
            <person name="Benoit J.B."/>
            <person name="Bornberg-Bauer E."/>
            <person name="Tobe S.S."/>
        </authorList>
    </citation>
    <scope>NUCLEOTIDE SEQUENCE</scope>
    <source>
        <strain evidence="4">Stay&amp;Tobe</strain>
    </source>
</reference>
<sequence length="116" mass="13211">MFKSSMIYGQFEEGEVSGILLGDSGYACHHFLMTPLLNPQTRADFNFNRSHKVTRSLVERSFGIRKEKFQCLRKGLSLKLETTTTVIVATTVLYNIARRANDAEIEDLPPIKLFQL</sequence>
<evidence type="ECO:0000313" key="4">
    <source>
        <dbReference type="EMBL" id="KAJ9590055.1"/>
    </source>
</evidence>
<feature type="domain" description="DDE Tnp4" evidence="3">
    <location>
        <begin position="2"/>
        <end position="95"/>
    </location>
</feature>
<dbReference type="EMBL" id="JASPKZ010004570">
    <property type="protein sequence ID" value="KAJ9590055.1"/>
    <property type="molecule type" value="Genomic_DNA"/>
</dbReference>
<keyword evidence="5" id="KW-1185">Reference proteome</keyword>
<dbReference type="Pfam" id="PF13359">
    <property type="entry name" value="DDE_Tnp_4"/>
    <property type="match status" value="1"/>
</dbReference>
<name>A0AAD8A0V4_DIPPU</name>
<comment type="caution">
    <text evidence="4">The sequence shown here is derived from an EMBL/GenBank/DDBJ whole genome shotgun (WGS) entry which is preliminary data.</text>
</comment>
<dbReference type="InterPro" id="IPR027806">
    <property type="entry name" value="HARBI1_dom"/>
</dbReference>
<dbReference type="AlphaFoldDB" id="A0AAD8A0V4"/>
<proteinExistence type="predicted"/>
<dbReference type="GO" id="GO:0046872">
    <property type="term" value="F:metal ion binding"/>
    <property type="evidence" value="ECO:0007669"/>
    <property type="project" value="UniProtKB-KW"/>
</dbReference>